<feature type="region of interest" description="Disordered" evidence="1">
    <location>
        <begin position="28"/>
        <end position="50"/>
    </location>
</feature>
<accession>A0ABR4G9E5</accession>
<evidence type="ECO:0000313" key="3">
    <source>
        <dbReference type="Proteomes" id="UP001610563"/>
    </source>
</evidence>
<proteinExistence type="predicted"/>
<name>A0ABR4G9E5_9EURO</name>
<sequence>MLATTPFVCQTFAAFQLPVSQFHCDSIHHPTHPPFSTRSGELSPSPAATQSLSELQFPTHENANRLTSGHRVSKSANK</sequence>
<dbReference type="EMBL" id="JBFTWV010000036">
    <property type="protein sequence ID" value="KAL2795299.1"/>
    <property type="molecule type" value="Genomic_DNA"/>
</dbReference>
<dbReference type="Proteomes" id="UP001610563">
    <property type="component" value="Unassembled WGS sequence"/>
</dbReference>
<feature type="compositionally biased region" description="Polar residues" evidence="1">
    <location>
        <begin position="34"/>
        <end position="50"/>
    </location>
</feature>
<protein>
    <submittedName>
        <fullName evidence="2">Uncharacterized protein</fullName>
    </submittedName>
</protein>
<comment type="caution">
    <text evidence="2">The sequence shown here is derived from an EMBL/GenBank/DDBJ whole genome shotgun (WGS) entry which is preliminary data.</text>
</comment>
<evidence type="ECO:0000256" key="1">
    <source>
        <dbReference type="SAM" id="MobiDB-lite"/>
    </source>
</evidence>
<organism evidence="2 3">
    <name type="scientific">Aspergillus keveii</name>
    <dbReference type="NCBI Taxonomy" id="714993"/>
    <lineage>
        <taxon>Eukaryota</taxon>
        <taxon>Fungi</taxon>
        <taxon>Dikarya</taxon>
        <taxon>Ascomycota</taxon>
        <taxon>Pezizomycotina</taxon>
        <taxon>Eurotiomycetes</taxon>
        <taxon>Eurotiomycetidae</taxon>
        <taxon>Eurotiales</taxon>
        <taxon>Aspergillaceae</taxon>
        <taxon>Aspergillus</taxon>
        <taxon>Aspergillus subgen. Nidulantes</taxon>
    </lineage>
</organism>
<evidence type="ECO:0000313" key="2">
    <source>
        <dbReference type="EMBL" id="KAL2795299.1"/>
    </source>
</evidence>
<keyword evidence="3" id="KW-1185">Reference proteome</keyword>
<reference evidence="2 3" key="1">
    <citation type="submission" date="2024-07" db="EMBL/GenBank/DDBJ databases">
        <title>Section-level genome sequencing and comparative genomics of Aspergillus sections Usti and Cavernicolus.</title>
        <authorList>
            <consortium name="Lawrence Berkeley National Laboratory"/>
            <person name="Nybo J.L."/>
            <person name="Vesth T.C."/>
            <person name="Theobald S."/>
            <person name="Frisvad J.C."/>
            <person name="Larsen T.O."/>
            <person name="Kjaerboelling I."/>
            <person name="Rothschild-Mancinelli K."/>
            <person name="Lyhne E.K."/>
            <person name="Kogle M.E."/>
            <person name="Barry K."/>
            <person name="Clum A."/>
            <person name="Na H."/>
            <person name="Ledsgaard L."/>
            <person name="Lin J."/>
            <person name="Lipzen A."/>
            <person name="Kuo A."/>
            <person name="Riley R."/>
            <person name="Mondo S."/>
            <person name="Labutti K."/>
            <person name="Haridas S."/>
            <person name="Pangalinan J."/>
            <person name="Salamov A.A."/>
            <person name="Simmons B.A."/>
            <person name="Magnuson J.K."/>
            <person name="Chen J."/>
            <person name="Drula E."/>
            <person name="Henrissat B."/>
            <person name="Wiebenga A."/>
            <person name="Lubbers R.J."/>
            <person name="Gomes A.C."/>
            <person name="Makela M.R."/>
            <person name="Stajich J."/>
            <person name="Grigoriev I.V."/>
            <person name="Mortensen U.H."/>
            <person name="De Vries R.P."/>
            <person name="Baker S.E."/>
            <person name="Andersen M.R."/>
        </authorList>
    </citation>
    <scope>NUCLEOTIDE SEQUENCE [LARGE SCALE GENOMIC DNA]</scope>
    <source>
        <strain evidence="2 3">CBS 209.92</strain>
    </source>
</reference>
<gene>
    <name evidence="2" type="ORF">BJX66DRAFT_302205</name>
</gene>